<organism evidence="1">
    <name type="scientific">marine sediment metagenome</name>
    <dbReference type="NCBI Taxonomy" id="412755"/>
    <lineage>
        <taxon>unclassified sequences</taxon>
        <taxon>metagenomes</taxon>
        <taxon>ecological metagenomes</taxon>
    </lineage>
</organism>
<evidence type="ECO:0008006" key="2">
    <source>
        <dbReference type="Google" id="ProtNLM"/>
    </source>
</evidence>
<evidence type="ECO:0000313" key="1">
    <source>
        <dbReference type="EMBL" id="GAF72739.1"/>
    </source>
</evidence>
<reference evidence="1" key="1">
    <citation type="journal article" date="2014" name="Front. Microbiol.">
        <title>High frequency of phylogenetically diverse reductive dehalogenase-homologous genes in deep subseafloor sedimentary metagenomes.</title>
        <authorList>
            <person name="Kawai M."/>
            <person name="Futagami T."/>
            <person name="Toyoda A."/>
            <person name="Takaki Y."/>
            <person name="Nishi S."/>
            <person name="Hori S."/>
            <person name="Arai W."/>
            <person name="Tsubouchi T."/>
            <person name="Morono Y."/>
            <person name="Uchiyama I."/>
            <person name="Ito T."/>
            <person name="Fujiyama A."/>
            <person name="Inagaki F."/>
            <person name="Takami H."/>
        </authorList>
    </citation>
    <scope>NUCLEOTIDE SEQUENCE</scope>
    <source>
        <strain evidence="1">Expedition CK06-06</strain>
    </source>
</reference>
<accession>X0RV81</accession>
<comment type="caution">
    <text evidence="1">The sequence shown here is derived from an EMBL/GenBank/DDBJ whole genome shotgun (WGS) entry which is preliminary data.</text>
</comment>
<sequence length="76" mass="8767">MTSKCPGQDFRNLRVSLYKCPNCGAEVEIFSDEIKIKCLKCGEMVYREKIPSCIDWCASARQCLGEERWKELKGED</sequence>
<proteinExistence type="predicted"/>
<protein>
    <recommendedName>
        <fullName evidence="2">Phosphohydrolase</fullName>
    </recommendedName>
</protein>
<dbReference type="Gene3D" id="2.20.28.30">
    <property type="entry name" value="RNA polymerase ii, chain L"/>
    <property type="match status" value="1"/>
</dbReference>
<dbReference type="EMBL" id="BARS01009303">
    <property type="protein sequence ID" value="GAF72739.1"/>
    <property type="molecule type" value="Genomic_DNA"/>
</dbReference>
<name>X0RV81_9ZZZZ</name>
<gene>
    <name evidence="1" type="ORF">S01H1_17522</name>
</gene>
<dbReference type="AlphaFoldDB" id="X0RV81"/>